<dbReference type="InterPro" id="IPR020097">
    <property type="entry name" value="PsdUridine_synth_TruA_a/b_dom"/>
</dbReference>
<dbReference type="CDD" id="cd02568">
    <property type="entry name" value="PseudoU_synth_PUS1_PUS2"/>
    <property type="match status" value="1"/>
</dbReference>
<dbReference type="Proteomes" id="UP000789508">
    <property type="component" value="Unassembled WGS sequence"/>
</dbReference>
<dbReference type="GO" id="GO:0003723">
    <property type="term" value="F:RNA binding"/>
    <property type="evidence" value="ECO:0007669"/>
    <property type="project" value="InterPro"/>
</dbReference>
<feature type="binding site" evidence="4">
    <location>
        <position position="43"/>
    </location>
    <ligand>
        <name>substrate</name>
    </ligand>
</feature>
<evidence type="ECO:0000256" key="3">
    <source>
        <dbReference type="ARBA" id="ARBA00023235"/>
    </source>
</evidence>
<dbReference type="EMBL" id="CAJVPS010000203">
    <property type="protein sequence ID" value="CAG8464693.1"/>
    <property type="molecule type" value="Genomic_DNA"/>
</dbReference>
<sequence>MITDIPNVVEKINENLPDQIQMWGYAKVVKTFHSKTLCDSRIYEYLIPSYVFMHSSPSSLSTPNTQPILTAEGYTLKKETERLVSPGETPLISQDSTIVHISLEDIPVATAEEMIEKRKYRIPPDTLETVRQGFRIYEGTHNYHNYTIGRSAKDKSCFRYIIKFEVSDPKIIQNTEWLSLKVHGQSFMLHQIRKMVSMIVLVVRSGTPLSLVEKTFDLDKINIPKAPALGLLLEQPVFNSYNKKAKEKEKDLVSFELYKEKIDKFKDEFIYSKIFAEEIEENTFQNWLNVIDYHTARDYGYLNVEGIIPESAIIKTGEKIHKGKIIVKDDEDNGINKEEDDDSFSEE</sequence>
<dbReference type="InterPro" id="IPR041708">
    <property type="entry name" value="PUS1/PUS2-like"/>
</dbReference>
<dbReference type="InterPro" id="IPR020103">
    <property type="entry name" value="PsdUridine_synth_cat_dom_sf"/>
</dbReference>
<dbReference type="PANTHER" id="PTHR11142:SF4">
    <property type="entry name" value="PSEUDOURIDYLATE SYNTHASE 1 HOMOLOG"/>
    <property type="match status" value="1"/>
</dbReference>
<keyword evidence="2" id="KW-0819">tRNA processing</keyword>
<dbReference type="GO" id="GO:0031119">
    <property type="term" value="P:tRNA pseudouridine synthesis"/>
    <property type="evidence" value="ECO:0007669"/>
    <property type="project" value="InterPro"/>
</dbReference>
<accession>A0A9N8VS36</accession>
<comment type="similarity">
    <text evidence="1">Belongs to the tRNA pseudouridine synthase TruA family.</text>
</comment>
<dbReference type="SUPFAM" id="SSF55120">
    <property type="entry name" value="Pseudouridine synthase"/>
    <property type="match status" value="1"/>
</dbReference>
<proteinExistence type="inferred from homology"/>
<dbReference type="GO" id="GO:0009982">
    <property type="term" value="F:pseudouridine synthase activity"/>
    <property type="evidence" value="ECO:0007669"/>
    <property type="project" value="InterPro"/>
</dbReference>
<gene>
    <name evidence="6" type="ORF">ALEPTO_LOCUS1716</name>
</gene>
<keyword evidence="3" id="KW-0413">Isomerase</keyword>
<dbReference type="Gene3D" id="3.30.70.660">
    <property type="entry name" value="Pseudouridine synthase I, catalytic domain, C-terminal subdomain"/>
    <property type="match status" value="1"/>
</dbReference>
<dbReference type="OrthoDB" id="10256309at2759"/>
<feature type="domain" description="Pseudouridine synthase I TruA alpha/beta" evidence="5">
    <location>
        <begin position="136"/>
        <end position="238"/>
    </location>
</feature>
<dbReference type="GO" id="GO:1990481">
    <property type="term" value="P:mRNA pseudouridine synthesis"/>
    <property type="evidence" value="ECO:0007669"/>
    <property type="project" value="TreeGrafter"/>
</dbReference>
<protein>
    <submittedName>
        <fullName evidence="6">11323_t:CDS:1</fullName>
    </submittedName>
</protein>
<dbReference type="Pfam" id="PF01416">
    <property type="entry name" value="PseudoU_synth_1"/>
    <property type="match status" value="1"/>
</dbReference>
<keyword evidence="7" id="KW-1185">Reference proteome</keyword>
<evidence type="ECO:0000256" key="4">
    <source>
        <dbReference type="PIRSR" id="PIRSR641708-2"/>
    </source>
</evidence>
<comment type="caution">
    <text evidence="6">The sequence shown here is derived from an EMBL/GenBank/DDBJ whole genome shotgun (WGS) entry which is preliminary data.</text>
</comment>
<dbReference type="PANTHER" id="PTHR11142">
    <property type="entry name" value="PSEUDOURIDYLATE SYNTHASE"/>
    <property type="match status" value="1"/>
</dbReference>
<dbReference type="InterPro" id="IPR020095">
    <property type="entry name" value="PsdUridine_synth_TruA_C"/>
</dbReference>
<evidence type="ECO:0000256" key="1">
    <source>
        <dbReference type="ARBA" id="ARBA00009375"/>
    </source>
</evidence>
<dbReference type="GO" id="GO:0005634">
    <property type="term" value="C:nucleus"/>
    <property type="evidence" value="ECO:0007669"/>
    <property type="project" value="TreeGrafter"/>
</dbReference>
<evidence type="ECO:0000259" key="5">
    <source>
        <dbReference type="Pfam" id="PF01416"/>
    </source>
</evidence>
<dbReference type="FunFam" id="3.30.70.660:FF:000002">
    <property type="entry name" value="tRNA pseudouridine synthase"/>
    <property type="match status" value="1"/>
</dbReference>
<name>A0A9N8VS36_9GLOM</name>
<evidence type="ECO:0000313" key="6">
    <source>
        <dbReference type="EMBL" id="CAG8464693.1"/>
    </source>
</evidence>
<evidence type="ECO:0000256" key="2">
    <source>
        <dbReference type="ARBA" id="ARBA00022694"/>
    </source>
</evidence>
<dbReference type="AlphaFoldDB" id="A0A9N8VS36"/>
<organism evidence="6 7">
    <name type="scientific">Ambispora leptoticha</name>
    <dbReference type="NCBI Taxonomy" id="144679"/>
    <lineage>
        <taxon>Eukaryota</taxon>
        <taxon>Fungi</taxon>
        <taxon>Fungi incertae sedis</taxon>
        <taxon>Mucoromycota</taxon>
        <taxon>Glomeromycotina</taxon>
        <taxon>Glomeromycetes</taxon>
        <taxon>Archaeosporales</taxon>
        <taxon>Ambisporaceae</taxon>
        <taxon>Ambispora</taxon>
    </lineage>
</organism>
<reference evidence="6" key="1">
    <citation type="submission" date="2021-06" db="EMBL/GenBank/DDBJ databases">
        <authorList>
            <person name="Kallberg Y."/>
            <person name="Tangrot J."/>
            <person name="Rosling A."/>
        </authorList>
    </citation>
    <scope>NUCLEOTIDE SEQUENCE</scope>
    <source>
        <strain evidence="6">FL130A</strain>
    </source>
</reference>
<evidence type="ECO:0000313" key="7">
    <source>
        <dbReference type="Proteomes" id="UP000789508"/>
    </source>
</evidence>
<dbReference type="InterPro" id="IPR001406">
    <property type="entry name" value="PsdUridine_synth_TruA"/>
</dbReference>